<dbReference type="SUPFAM" id="SSF56112">
    <property type="entry name" value="Protein kinase-like (PK-like)"/>
    <property type="match status" value="1"/>
</dbReference>
<keyword evidence="2" id="KW-0808">Transferase</keyword>
<dbReference type="InterPro" id="IPR011009">
    <property type="entry name" value="Kinase-like_dom_sf"/>
</dbReference>
<keyword evidence="3" id="KW-1185">Reference proteome</keyword>
<feature type="domain" description="Protein kinase" evidence="1">
    <location>
        <begin position="64"/>
        <end position="345"/>
    </location>
</feature>
<proteinExistence type="predicted"/>
<dbReference type="GO" id="GO:0004672">
    <property type="term" value="F:protein kinase activity"/>
    <property type="evidence" value="ECO:0007669"/>
    <property type="project" value="InterPro"/>
</dbReference>
<dbReference type="Gene3D" id="1.10.510.10">
    <property type="entry name" value="Transferase(Phosphotransferase) domain 1"/>
    <property type="match status" value="1"/>
</dbReference>
<dbReference type="EMBL" id="JACAZH010000042">
    <property type="protein sequence ID" value="KAF7335176.1"/>
    <property type="molecule type" value="Genomic_DNA"/>
</dbReference>
<name>A0A8H6X716_9AGAR</name>
<dbReference type="InterPro" id="IPR000719">
    <property type="entry name" value="Prot_kinase_dom"/>
</dbReference>
<dbReference type="SMART" id="SM00220">
    <property type="entry name" value="S_TKc"/>
    <property type="match status" value="1"/>
</dbReference>
<gene>
    <name evidence="2" type="ORF">MSAN_02350800</name>
</gene>
<reference evidence="2" key="1">
    <citation type="submission" date="2020-05" db="EMBL/GenBank/DDBJ databases">
        <title>Mycena genomes resolve the evolution of fungal bioluminescence.</title>
        <authorList>
            <person name="Tsai I.J."/>
        </authorList>
    </citation>
    <scope>NUCLEOTIDE SEQUENCE</scope>
    <source>
        <strain evidence="2">160909Yilan</strain>
    </source>
</reference>
<dbReference type="OrthoDB" id="5987198at2759"/>
<protein>
    <submittedName>
        <fullName evidence="2">Protein kinase domain-containing protein</fullName>
    </submittedName>
</protein>
<dbReference type="PROSITE" id="PS50011">
    <property type="entry name" value="PROTEIN_KINASE_DOM"/>
    <property type="match status" value="1"/>
</dbReference>
<evidence type="ECO:0000313" key="3">
    <source>
        <dbReference type="Proteomes" id="UP000623467"/>
    </source>
</evidence>
<dbReference type="AlphaFoldDB" id="A0A8H6X716"/>
<comment type="caution">
    <text evidence="2">The sequence shown here is derived from an EMBL/GenBank/DDBJ whole genome shotgun (WGS) entry which is preliminary data.</text>
</comment>
<sequence length="351" mass="40232">MTPSHTTPEAWAKLRSLYGLQEIEKWWVEHQPFLLSRGYALRPCYHPIWTPTWELPGNEDEPCYRFEDSIPIGVPGNVLDAVRIVDNVKVVLKLVRTTQEMDLAWYLGEYLPTTEPDPWNRCAPLLEKLDFEALNIKHEQYKGLLVFPFLRQFDDPPFRQLREVTEAVGQFLQAAEYMHAKNVAHRDFCSGNLMMDASRVVSCGWHFEAPWTRCGKGEGIKSVPRSTKTYLLDVGKYGQDKTVPELSGTVPYNPFKVDIYQLGNVIMELIETYEGLEIFRELAEVMTRKNPAERPTASECVELFHDLVSTISEDAPHLLAGIFGFRRRGGRLGGFMLLAAPPEFFTYFGSY</sequence>
<accession>A0A8H6X716</accession>
<keyword evidence="2" id="KW-0418">Kinase</keyword>
<evidence type="ECO:0000259" key="1">
    <source>
        <dbReference type="PROSITE" id="PS50011"/>
    </source>
</evidence>
<dbReference type="Proteomes" id="UP000623467">
    <property type="component" value="Unassembled WGS sequence"/>
</dbReference>
<organism evidence="2 3">
    <name type="scientific">Mycena sanguinolenta</name>
    <dbReference type="NCBI Taxonomy" id="230812"/>
    <lineage>
        <taxon>Eukaryota</taxon>
        <taxon>Fungi</taxon>
        <taxon>Dikarya</taxon>
        <taxon>Basidiomycota</taxon>
        <taxon>Agaricomycotina</taxon>
        <taxon>Agaricomycetes</taxon>
        <taxon>Agaricomycetidae</taxon>
        <taxon>Agaricales</taxon>
        <taxon>Marasmiineae</taxon>
        <taxon>Mycenaceae</taxon>
        <taxon>Mycena</taxon>
    </lineage>
</organism>
<evidence type="ECO:0000313" key="2">
    <source>
        <dbReference type="EMBL" id="KAF7335176.1"/>
    </source>
</evidence>
<dbReference type="GO" id="GO:0005524">
    <property type="term" value="F:ATP binding"/>
    <property type="evidence" value="ECO:0007669"/>
    <property type="project" value="InterPro"/>
</dbReference>